<dbReference type="Pfam" id="PF00288">
    <property type="entry name" value="GHMP_kinases_N"/>
    <property type="match status" value="1"/>
</dbReference>
<feature type="active site" evidence="10">
    <location>
        <position position="11"/>
    </location>
</feature>
<evidence type="ECO:0000256" key="10">
    <source>
        <dbReference type="HAMAP-Rule" id="MF_00061"/>
    </source>
</evidence>
<keyword evidence="14" id="KW-1185">Reference proteome</keyword>
<dbReference type="HAMAP" id="MF_00061">
    <property type="entry name" value="IspE"/>
    <property type="match status" value="1"/>
</dbReference>
<sequence>MIPIAESAPAKINLALAVTGRRDDGYHLLDTVAVFADAGDVVAAAPAQTLSLETRGPFAAGLPADGSNLVLRAARALQAAARAEGRTVGGARLVLDKRLPVASGLGGGSADAAAALRALARMWALDWPPARLAAIGLALGADIPMCLQARPLRARGIGEAITPLPGFPELHLVLANPGAAVATAAVFAALSERFTAALPDPAGLTGFEAVAAYVAATGNDLQAVACRLEPRVGEVIAALAASPGCRAARMSGSGATCFGLFASAEAATAAAAAIARRSPSWWVTACRTGAGG</sequence>
<feature type="domain" description="GHMP kinase N-terminal" evidence="11">
    <location>
        <begin position="68"/>
        <end position="147"/>
    </location>
</feature>
<dbReference type="PIRSF" id="PIRSF010376">
    <property type="entry name" value="IspE"/>
    <property type="match status" value="1"/>
</dbReference>
<dbReference type="GO" id="GO:0016114">
    <property type="term" value="P:terpenoid biosynthetic process"/>
    <property type="evidence" value="ECO:0007669"/>
    <property type="project" value="UniProtKB-UniRule"/>
</dbReference>
<dbReference type="Pfam" id="PF08544">
    <property type="entry name" value="GHMP_kinases_C"/>
    <property type="match status" value="1"/>
</dbReference>
<evidence type="ECO:0000259" key="12">
    <source>
        <dbReference type="Pfam" id="PF08544"/>
    </source>
</evidence>
<evidence type="ECO:0000256" key="4">
    <source>
        <dbReference type="ARBA" id="ARBA00022679"/>
    </source>
</evidence>
<evidence type="ECO:0000256" key="7">
    <source>
        <dbReference type="ARBA" id="ARBA00022840"/>
    </source>
</evidence>
<organism evidence="13 14">
    <name type="scientific">Tepidamorphus gemmatus</name>
    <dbReference type="NCBI Taxonomy" id="747076"/>
    <lineage>
        <taxon>Bacteria</taxon>
        <taxon>Pseudomonadati</taxon>
        <taxon>Pseudomonadota</taxon>
        <taxon>Alphaproteobacteria</taxon>
        <taxon>Hyphomicrobiales</taxon>
        <taxon>Tepidamorphaceae</taxon>
        <taxon>Tepidamorphus</taxon>
    </lineage>
</organism>
<feature type="active site" evidence="10">
    <location>
        <position position="142"/>
    </location>
</feature>
<proteinExistence type="inferred from homology"/>
<keyword evidence="5 10" id="KW-0547">Nucleotide-binding</keyword>
<keyword evidence="8 10" id="KW-0414">Isoprene biosynthesis</keyword>
<dbReference type="InterPro" id="IPR020568">
    <property type="entry name" value="Ribosomal_Su5_D2-typ_SF"/>
</dbReference>
<comment type="function">
    <text evidence="10">Catalyzes the phosphorylation of the position 2 hydroxy group of 4-diphosphocytidyl-2C-methyl-D-erythritol.</text>
</comment>
<gene>
    <name evidence="10" type="primary">ispE</name>
    <name evidence="13" type="ORF">EDC22_11044</name>
</gene>
<dbReference type="InterPro" id="IPR004424">
    <property type="entry name" value="IspE"/>
</dbReference>
<evidence type="ECO:0000256" key="5">
    <source>
        <dbReference type="ARBA" id="ARBA00022741"/>
    </source>
</evidence>
<dbReference type="EC" id="2.7.1.148" evidence="2 10"/>
<dbReference type="EMBL" id="SMAK01000010">
    <property type="protein sequence ID" value="TCT07197.1"/>
    <property type="molecule type" value="Genomic_DNA"/>
</dbReference>
<dbReference type="Gene3D" id="3.30.230.10">
    <property type="match status" value="1"/>
</dbReference>
<dbReference type="Proteomes" id="UP000295678">
    <property type="component" value="Unassembled WGS sequence"/>
</dbReference>
<comment type="pathway">
    <text evidence="10">Isoprenoid biosynthesis; isopentenyl diphosphate biosynthesis via DXP pathway; isopentenyl diphosphate from 1-deoxy-D-xylulose 5-phosphate: step 3/6.</text>
</comment>
<dbReference type="AlphaFoldDB" id="A0A4R3M6N0"/>
<dbReference type="RefSeq" id="WP_245499776.1">
    <property type="nucleotide sequence ID" value="NZ_SMAK01000010.1"/>
</dbReference>
<dbReference type="PANTHER" id="PTHR43527">
    <property type="entry name" value="4-DIPHOSPHOCYTIDYL-2-C-METHYL-D-ERYTHRITOL KINASE, CHLOROPLASTIC"/>
    <property type="match status" value="1"/>
</dbReference>
<keyword evidence="6 10" id="KW-0418">Kinase</keyword>
<evidence type="ECO:0000256" key="6">
    <source>
        <dbReference type="ARBA" id="ARBA00022777"/>
    </source>
</evidence>
<dbReference type="SUPFAM" id="SSF54211">
    <property type="entry name" value="Ribosomal protein S5 domain 2-like"/>
    <property type="match status" value="1"/>
</dbReference>
<keyword evidence="7 10" id="KW-0067">ATP-binding</keyword>
<dbReference type="InterPro" id="IPR014721">
    <property type="entry name" value="Ribsml_uS5_D2-typ_fold_subgr"/>
</dbReference>
<evidence type="ECO:0000256" key="2">
    <source>
        <dbReference type="ARBA" id="ARBA00012052"/>
    </source>
</evidence>
<accession>A0A4R3M6N0</accession>
<dbReference type="GO" id="GO:0050515">
    <property type="term" value="F:4-(cytidine 5'-diphospho)-2-C-methyl-D-erythritol kinase activity"/>
    <property type="evidence" value="ECO:0007669"/>
    <property type="project" value="UniProtKB-UniRule"/>
</dbReference>
<dbReference type="GO" id="GO:0019288">
    <property type="term" value="P:isopentenyl diphosphate biosynthetic process, methylerythritol 4-phosphate pathway"/>
    <property type="evidence" value="ECO:0007669"/>
    <property type="project" value="UniProtKB-UniRule"/>
</dbReference>
<evidence type="ECO:0000313" key="13">
    <source>
        <dbReference type="EMBL" id="TCT07197.1"/>
    </source>
</evidence>
<keyword evidence="4 10" id="KW-0808">Transferase</keyword>
<dbReference type="Gene3D" id="3.30.70.890">
    <property type="entry name" value="GHMP kinase, C-terminal domain"/>
    <property type="match status" value="1"/>
</dbReference>
<dbReference type="UniPathway" id="UPA00056">
    <property type="reaction ID" value="UER00094"/>
</dbReference>
<evidence type="ECO:0000256" key="3">
    <source>
        <dbReference type="ARBA" id="ARBA00017473"/>
    </source>
</evidence>
<comment type="catalytic activity">
    <reaction evidence="10">
        <text>4-CDP-2-C-methyl-D-erythritol + ATP = 4-CDP-2-C-methyl-D-erythritol 2-phosphate + ADP + H(+)</text>
        <dbReference type="Rhea" id="RHEA:18437"/>
        <dbReference type="ChEBI" id="CHEBI:15378"/>
        <dbReference type="ChEBI" id="CHEBI:30616"/>
        <dbReference type="ChEBI" id="CHEBI:57823"/>
        <dbReference type="ChEBI" id="CHEBI:57919"/>
        <dbReference type="ChEBI" id="CHEBI:456216"/>
        <dbReference type="EC" id="2.7.1.148"/>
    </reaction>
</comment>
<dbReference type="GO" id="GO:0005524">
    <property type="term" value="F:ATP binding"/>
    <property type="evidence" value="ECO:0007669"/>
    <property type="project" value="UniProtKB-UniRule"/>
</dbReference>
<reference evidence="13 14" key="1">
    <citation type="submission" date="2019-03" db="EMBL/GenBank/DDBJ databases">
        <title>Genomic Encyclopedia of Type Strains, Phase IV (KMG-IV): sequencing the most valuable type-strain genomes for metagenomic binning, comparative biology and taxonomic classification.</title>
        <authorList>
            <person name="Goeker M."/>
        </authorList>
    </citation>
    <scope>NUCLEOTIDE SEQUENCE [LARGE SCALE GENOMIC DNA]</scope>
    <source>
        <strain evidence="13 14">DSM 19345</strain>
    </source>
</reference>
<comment type="similarity">
    <text evidence="1 10">Belongs to the GHMP kinase family. IspE subfamily.</text>
</comment>
<dbReference type="InterPro" id="IPR036554">
    <property type="entry name" value="GHMP_kinase_C_sf"/>
</dbReference>
<dbReference type="SUPFAM" id="SSF55060">
    <property type="entry name" value="GHMP Kinase, C-terminal domain"/>
    <property type="match status" value="1"/>
</dbReference>
<dbReference type="InterPro" id="IPR013750">
    <property type="entry name" value="GHMP_kinase_C_dom"/>
</dbReference>
<dbReference type="NCBIfam" id="NF011202">
    <property type="entry name" value="PRK14608.1"/>
    <property type="match status" value="1"/>
</dbReference>
<evidence type="ECO:0000313" key="14">
    <source>
        <dbReference type="Proteomes" id="UP000295678"/>
    </source>
</evidence>
<protein>
    <recommendedName>
        <fullName evidence="3 10">4-diphosphocytidyl-2-C-methyl-D-erythritol kinase</fullName>
        <shortName evidence="10">CMK</shortName>
        <ecNumber evidence="2 10">2.7.1.148</ecNumber>
    </recommendedName>
    <alternativeName>
        <fullName evidence="9 10">4-(cytidine-5'-diphospho)-2-C-methyl-D-erythritol kinase</fullName>
    </alternativeName>
</protein>
<comment type="caution">
    <text evidence="13">The sequence shown here is derived from an EMBL/GenBank/DDBJ whole genome shotgun (WGS) entry which is preliminary data.</text>
</comment>
<name>A0A4R3M6N0_9HYPH</name>
<feature type="domain" description="GHMP kinase C-terminal" evidence="12">
    <location>
        <begin position="220"/>
        <end position="276"/>
    </location>
</feature>
<dbReference type="NCBIfam" id="TIGR00154">
    <property type="entry name" value="ispE"/>
    <property type="match status" value="1"/>
</dbReference>
<evidence type="ECO:0000256" key="8">
    <source>
        <dbReference type="ARBA" id="ARBA00023229"/>
    </source>
</evidence>
<feature type="binding site" evidence="10">
    <location>
        <begin position="100"/>
        <end position="110"/>
    </location>
    <ligand>
        <name>ATP</name>
        <dbReference type="ChEBI" id="CHEBI:30616"/>
    </ligand>
</feature>
<evidence type="ECO:0000256" key="9">
    <source>
        <dbReference type="ARBA" id="ARBA00032554"/>
    </source>
</evidence>
<dbReference type="PANTHER" id="PTHR43527:SF2">
    <property type="entry name" value="4-DIPHOSPHOCYTIDYL-2-C-METHYL-D-ERYTHRITOL KINASE, CHLOROPLASTIC"/>
    <property type="match status" value="1"/>
</dbReference>
<dbReference type="InterPro" id="IPR006204">
    <property type="entry name" value="GHMP_kinase_N_dom"/>
</dbReference>
<evidence type="ECO:0000259" key="11">
    <source>
        <dbReference type="Pfam" id="PF00288"/>
    </source>
</evidence>
<evidence type="ECO:0000256" key="1">
    <source>
        <dbReference type="ARBA" id="ARBA00009684"/>
    </source>
</evidence>